<keyword evidence="4" id="KW-1185">Reference proteome</keyword>
<gene>
    <name evidence="3" type="ORF">EI97DRAFT_446228</name>
</gene>
<feature type="signal peptide" evidence="2">
    <location>
        <begin position="1"/>
        <end position="21"/>
    </location>
</feature>
<dbReference type="Proteomes" id="UP000800097">
    <property type="component" value="Unassembled WGS sequence"/>
</dbReference>
<accession>A0A6A6J6K6</accession>
<protein>
    <submittedName>
        <fullName evidence="3">Uncharacterized protein</fullName>
    </submittedName>
</protein>
<evidence type="ECO:0000256" key="2">
    <source>
        <dbReference type="SAM" id="SignalP"/>
    </source>
</evidence>
<feature type="region of interest" description="Disordered" evidence="1">
    <location>
        <begin position="65"/>
        <end position="88"/>
    </location>
</feature>
<dbReference type="GeneID" id="54553188"/>
<dbReference type="EMBL" id="ML986531">
    <property type="protein sequence ID" value="KAF2271844.1"/>
    <property type="molecule type" value="Genomic_DNA"/>
</dbReference>
<proteinExistence type="predicted"/>
<feature type="chain" id="PRO_5025674501" evidence="2">
    <location>
        <begin position="22"/>
        <end position="107"/>
    </location>
</feature>
<sequence length="107" mass="11583">MAPSSSSSLLLLLRLSPVASSLSRGRPQDGQLRRGSGTLSFLLVFLLLKPDDDEMKMPMVKPRLAPDRLGDAHHLRSPTTPASHRHRSDALPLCLPVRPGLVSLLAS</sequence>
<dbReference type="RefSeq" id="XP_033649383.1">
    <property type="nucleotide sequence ID" value="XM_033800013.1"/>
</dbReference>
<organism evidence="3 4">
    <name type="scientific">Westerdykella ornata</name>
    <dbReference type="NCBI Taxonomy" id="318751"/>
    <lineage>
        <taxon>Eukaryota</taxon>
        <taxon>Fungi</taxon>
        <taxon>Dikarya</taxon>
        <taxon>Ascomycota</taxon>
        <taxon>Pezizomycotina</taxon>
        <taxon>Dothideomycetes</taxon>
        <taxon>Pleosporomycetidae</taxon>
        <taxon>Pleosporales</taxon>
        <taxon>Sporormiaceae</taxon>
        <taxon>Westerdykella</taxon>
    </lineage>
</organism>
<evidence type="ECO:0000256" key="1">
    <source>
        <dbReference type="SAM" id="MobiDB-lite"/>
    </source>
</evidence>
<name>A0A6A6J6K6_WESOR</name>
<feature type="compositionally biased region" description="Basic and acidic residues" evidence="1">
    <location>
        <begin position="65"/>
        <end position="74"/>
    </location>
</feature>
<evidence type="ECO:0000313" key="4">
    <source>
        <dbReference type="Proteomes" id="UP000800097"/>
    </source>
</evidence>
<reference evidence="3" key="1">
    <citation type="journal article" date="2020" name="Stud. Mycol.">
        <title>101 Dothideomycetes genomes: a test case for predicting lifestyles and emergence of pathogens.</title>
        <authorList>
            <person name="Haridas S."/>
            <person name="Albert R."/>
            <person name="Binder M."/>
            <person name="Bloem J."/>
            <person name="Labutti K."/>
            <person name="Salamov A."/>
            <person name="Andreopoulos B."/>
            <person name="Baker S."/>
            <person name="Barry K."/>
            <person name="Bills G."/>
            <person name="Bluhm B."/>
            <person name="Cannon C."/>
            <person name="Castanera R."/>
            <person name="Culley D."/>
            <person name="Daum C."/>
            <person name="Ezra D."/>
            <person name="Gonzalez J."/>
            <person name="Henrissat B."/>
            <person name="Kuo A."/>
            <person name="Liang C."/>
            <person name="Lipzen A."/>
            <person name="Lutzoni F."/>
            <person name="Magnuson J."/>
            <person name="Mondo S."/>
            <person name="Nolan M."/>
            <person name="Ohm R."/>
            <person name="Pangilinan J."/>
            <person name="Park H.-J."/>
            <person name="Ramirez L."/>
            <person name="Alfaro M."/>
            <person name="Sun H."/>
            <person name="Tritt A."/>
            <person name="Yoshinaga Y."/>
            <person name="Zwiers L.-H."/>
            <person name="Turgeon B."/>
            <person name="Goodwin S."/>
            <person name="Spatafora J."/>
            <person name="Crous P."/>
            <person name="Grigoriev I."/>
        </authorList>
    </citation>
    <scope>NUCLEOTIDE SEQUENCE</scope>
    <source>
        <strain evidence="3">CBS 379.55</strain>
    </source>
</reference>
<evidence type="ECO:0000313" key="3">
    <source>
        <dbReference type="EMBL" id="KAF2271844.1"/>
    </source>
</evidence>
<keyword evidence="2" id="KW-0732">Signal</keyword>
<dbReference type="AlphaFoldDB" id="A0A6A6J6K6"/>